<evidence type="ECO:0008006" key="4">
    <source>
        <dbReference type="Google" id="ProtNLM"/>
    </source>
</evidence>
<feature type="compositionally biased region" description="Low complexity" evidence="1">
    <location>
        <begin position="13"/>
        <end position="38"/>
    </location>
</feature>
<dbReference type="PANTHER" id="PTHR33559:SF1">
    <property type="entry name" value="PROTEASOME ASSEMBLY CHAPERONE 4"/>
    <property type="match status" value="1"/>
</dbReference>
<dbReference type="InterPro" id="IPR032157">
    <property type="entry name" value="PAC4"/>
</dbReference>
<dbReference type="EMBL" id="GG745352">
    <property type="protein sequence ID" value="KNE67140.1"/>
    <property type="molecule type" value="Genomic_DNA"/>
</dbReference>
<organism evidence="2 3">
    <name type="scientific">Allomyces macrogynus (strain ATCC 38327)</name>
    <name type="common">Allomyces javanicus var. macrogynus</name>
    <dbReference type="NCBI Taxonomy" id="578462"/>
    <lineage>
        <taxon>Eukaryota</taxon>
        <taxon>Fungi</taxon>
        <taxon>Fungi incertae sedis</taxon>
        <taxon>Blastocladiomycota</taxon>
        <taxon>Blastocladiomycetes</taxon>
        <taxon>Blastocladiales</taxon>
        <taxon>Blastocladiaceae</taxon>
        <taxon>Allomyces</taxon>
    </lineage>
</organism>
<name>A0A0L0SXL5_ALLM3</name>
<evidence type="ECO:0000313" key="2">
    <source>
        <dbReference type="EMBL" id="KNE67140.1"/>
    </source>
</evidence>
<dbReference type="VEuPathDB" id="FungiDB:AMAG_19656"/>
<dbReference type="OMA" id="DDMLFVF"/>
<evidence type="ECO:0000313" key="3">
    <source>
        <dbReference type="Proteomes" id="UP000054350"/>
    </source>
</evidence>
<dbReference type="GO" id="GO:0043248">
    <property type="term" value="P:proteasome assembly"/>
    <property type="evidence" value="ECO:0007669"/>
    <property type="project" value="InterPro"/>
</dbReference>
<evidence type="ECO:0000256" key="1">
    <source>
        <dbReference type="SAM" id="MobiDB-lite"/>
    </source>
</evidence>
<feature type="compositionally biased region" description="Polar residues" evidence="1">
    <location>
        <begin position="1"/>
        <end position="12"/>
    </location>
</feature>
<dbReference type="Proteomes" id="UP000054350">
    <property type="component" value="Unassembled WGS sequence"/>
</dbReference>
<dbReference type="AlphaFoldDB" id="A0A0L0SXL5"/>
<accession>A0A0L0SXL5</accession>
<gene>
    <name evidence="2" type="ORF">AMAG_19656</name>
</gene>
<dbReference type="STRING" id="578462.A0A0L0SXL5"/>
<keyword evidence="3" id="KW-1185">Reference proteome</keyword>
<feature type="region of interest" description="Disordered" evidence="1">
    <location>
        <begin position="1"/>
        <end position="38"/>
    </location>
</feature>
<proteinExistence type="predicted"/>
<dbReference type="OrthoDB" id="368507at2759"/>
<sequence>MTVPNTNQSTRQAAPNGPTSAAAATATATAPSSAPSSAPATGSVFLLAQFTKKFMEEVVHFMILELDHTYLVWVGSGEGTMNNLAVATALGTSASASTLIGPSMTATSASIAKRLAARFAGNQFFVSYALDEASEMQAVWAERAILEALRTRTSLGAPVAAMGAVASARA</sequence>
<dbReference type="eggNOG" id="ENOG502R168">
    <property type="taxonomic scope" value="Eukaryota"/>
</dbReference>
<dbReference type="PANTHER" id="PTHR33559">
    <property type="entry name" value="PROTEASOME ASSEMBLY CHAPERONE 4"/>
    <property type="match status" value="1"/>
</dbReference>
<reference evidence="3" key="2">
    <citation type="submission" date="2009-11" db="EMBL/GenBank/DDBJ databases">
        <title>The Genome Sequence of Allomyces macrogynus strain ATCC 38327.</title>
        <authorList>
            <consortium name="The Broad Institute Genome Sequencing Platform"/>
            <person name="Russ C."/>
            <person name="Cuomo C."/>
            <person name="Shea T."/>
            <person name="Young S.K."/>
            <person name="Zeng Q."/>
            <person name="Koehrsen M."/>
            <person name="Haas B."/>
            <person name="Borodovsky M."/>
            <person name="Guigo R."/>
            <person name="Alvarado L."/>
            <person name="Berlin A."/>
            <person name="Borenstein D."/>
            <person name="Chen Z."/>
            <person name="Engels R."/>
            <person name="Freedman E."/>
            <person name="Gellesch M."/>
            <person name="Goldberg J."/>
            <person name="Griggs A."/>
            <person name="Gujja S."/>
            <person name="Heiman D."/>
            <person name="Hepburn T."/>
            <person name="Howarth C."/>
            <person name="Jen D."/>
            <person name="Larson L."/>
            <person name="Lewis B."/>
            <person name="Mehta T."/>
            <person name="Park D."/>
            <person name="Pearson M."/>
            <person name="Roberts A."/>
            <person name="Saif S."/>
            <person name="Shenoy N."/>
            <person name="Sisk P."/>
            <person name="Stolte C."/>
            <person name="Sykes S."/>
            <person name="Walk T."/>
            <person name="White J."/>
            <person name="Yandava C."/>
            <person name="Burger G."/>
            <person name="Gray M.W."/>
            <person name="Holland P.W.H."/>
            <person name="King N."/>
            <person name="Lang F.B.F."/>
            <person name="Roger A.J."/>
            <person name="Ruiz-Trillo I."/>
            <person name="Lander E."/>
            <person name="Nusbaum C."/>
        </authorList>
    </citation>
    <scope>NUCLEOTIDE SEQUENCE [LARGE SCALE GENOMIC DNA]</scope>
    <source>
        <strain evidence="3">ATCC 38327</strain>
    </source>
</reference>
<dbReference type="Pfam" id="PF16093">
    <property type="entry name" value="PAC4"/>
    <property type="match status" value="1"/>
</dbReference>
<reference evidence="2 3" key="1">
    <citation type="submission" date="2009-11" db="EMBL/GenBank/DDBJ databases">
        <title>Annotation of Allomyces macrogynus ATCC 38327.</title>
        <authorList>
            <consortium name="The Broad Institute Genome Sequencing Platform"/>
            <person name="Russ C."/>
            <person name="Cuomo C."/>
            <person name="Burger G."/>
            <person name="Gray M.W."/>
            <person name="Holland P.W.H."/>
            <person name="King N."/>
            <person name="Lang F.B.F."/>
            <person name="Roger A.J."/>
            <person name="Ruiz-Trillo I."/>
            <person name="Young S.K."/>
            <person name="Zeng Q."/>
            <person name="Gargeya S."/>
            <person name="Fitzgerald M."/>
            <person name="Haas B."/>
            <person name="Abouelleil A."/>
            <person name="Alvarado L."/>
            <person name="Arachchi H.M."/>
            <person name="Berlin A."/>
            <person name="Chapman S.B."/>
            <person name="Gearin G."/>
            <person name="Goldberg J."/>
            <person name="Griggs A."/>
            <person name="Gujja S."/>
            <person name="Hansen M."/>
            <person name="Heiman D."/>
            <person name="Howarth C."/>
            <person name="Larimer J."/>
            <person name="Lui A."/>
            <person name="MacDonald P.J.P."/>
            <person name="McCowen C."/>
            <person name="Montmayeur A."/>
            <person name="Murphy C."/>
            <person name="Neiman D."/>
            <person name="Pearson M."/>
            <person name="Priest M."/>
            <person name="Roberts A."/>
            <person name="Saif S."/>
            <person name="Shea T."/>
            <person name="Sisk P."/>
            <person name="Stolte C."/>
            <person name="Sykes S."/>
            <person name="Wortman J."/>
            <person name="Nusbaum C."/>
            <person name="Birren B."/>
        </authorList>
    </citation>
    <scope>NUCLEOTIDE SEQUENCE [LARGE SCALE GENOMIC DNA]</scope>
    <source>
        <strain evidence="2 3">ATCC 38327</strain>
    </source>
</reference>
<protein>
    <recommendedName>
        <fullName evidence="4">Proteasome assembly chaperone 4</fullName>
    </recommendedName>
</protein>